<name>A0AAX4K291_9TREE</name>
<dbReference type="FunFam" id="3.30.40.10:FF:000037">
    <property type="entry name" value="Cdk-activating kinase assembly factor MAT1, centre"/>
    <property type="match status" value="1"/>
</dbReference>
<reference evidence="13 14" key="1">
    <citation type="submission" date="2024-01" db="EMBL/GenBank/DDBJ databases">
        <title>Comparative genomics of Cryptococcus and Kwoniella reveals pathogenesis evolution and contrasting modes of karyotype evolution via chromosome fusion or intercentromeric recombination.</title>
        <authorList>
            <person name="Coelho M.A."/>
            <person name="David-Palma M."/>
            <person name="Shea T."/>
            <person name="Bowers K."/>
            <person name="McGinley-Smith S."/>
            <person name="Mohammad A.W."/>
            <person name="Gnirke A."/>
            <person name="Yurkov A.M."/>
            <person name="Nowrousian M."/>
            <person name="Sun S."/>
            <person name="Cuomo C.A."/>
            <person name="Heitman J."/>
        </authorList>
    </citation>
    <scope>NUCLEOTIDE SEQUENCE [LARGE SCALE GENOMIC DNA]</scope>
    <source>
        <strain evidence="13 14">CBS 6074</strain>
    </source>
</reference>
<evidence type="ECO:0000256" key="7">
    <source>
        <dbReference type="ARBA" id="ARBA00029873"/>
    </source>
</evidence>
<dbReference type="PROSITE" id="PS00518">
    <property type="entry name" value="ZF_RING_1"/>
    <property type="match status" value="1"/>
</dbReference>
<keyword evidence="5" id="KW-0862">Zinc</keyword>
<dbReference type="GO" id="GO:0008270">
    <property type="term" value="F:zinc ion binding"/>
    <property type="evidence" value="ECO:0007669"/>
    <property type="project" value="UniProtKB-KW"/>
</dbReference>
<dbReference type="InterPro" id="IPR001841">
    <property type="entry name" value="Znf_RING"/>
</dbReference>
<gene>
    <name evidence="13" type="ORF">L201_005941</name>
</gene>
<dbReference type="GO" id="GO:0061575">
    <property type="term" value="F:cyclin-dependent protein serine/threonine kinase activator activity"/>
    <property type="evidence" value="ECO:0007669"/>
    <property type="project" value="InterPro"/>
</dbReference>
<evidence type="ECO:0000313" key="13">
    <source>
        <dbReference type="EMBL" id="WWC91002.1"/>
    </source>
</evidence>
<feature type="domain" description="RING-type" evidence="12">
    <location>
        <begin position="64"/>
        <end position="107"/>
    </location>
</feature>
<keyword evidence="6" id="KW-0539">Nucleus</keyword>
<dbReference type="PANTHER" id="PTHR12683:SF13">
    <property type="entry name" value="CDK-ACTIVATING KINASE ASSEMBLY FACTOR MAT1"/>
    <property type="match status" value="1"/>
</dbReference>
<evidence type="ECO:0000256" key="4">
    <source>
        <dbReference type="ARBA" id="ARBA00022771"/>
    </source>
</evidence>
<feature type="coiled-coil region" evidence="10">
    <location>
        <begin position="197"/>
        <end position="235"/>
    </location>
</feature>
<dbReference type="GO" id="GO:0006289">
    <property type="term" value="P:nucleotide-excision repair"/>
    <property type="evidence" value="ECO:0007669"/>
    <property type="project" value="InterPro"/>
</dbReference>
<organism evidence="13 14">
    <name type="scientific">Kwoniella dendrophila CBS 6074</name>
    <dbReference type="NCBI Taxonomy" id="1295534"/>
    <lineage>
        <taxon>Eukaryota</taxon>
        <taxon>Fungi</taxon>
        <taxon>Dikarya</taxon>
        <taxon>Basidiomycota</taxon>
        <taxon>Agaricomycotina</taxon>
        <taxon>Tremellomycetes</taxon>
        <taxon>Tremellales</taxon>
        <taxon>Cryptococcaceae</taxon>
        <taxon>Kwoniella</taxon>
    </lineage>
</organism>
<evidence type="ECO:0000256" key="5">
    <source>
        <dbReference type="ARBA" id="ARBA00022833"/>
    </source>
</evidence>
<dbReference type="RefSeq" id="XP_066077765.1">
    <property type="nucleotide sequence ID" value="XM_066221668.1"/>
</dbReference>
<keyword evidence="14" id="KW-1185">Reference proteome</keyword>
<keyword evidence="13" id="KW-0418">Kinase</keyword>
<dbReference type="InterPro" id="IPR013083">
    <property type="entry name" value="Znf_RING/FYVE/PHD"/>
</dbReference>
<dbReference type="Gene3D" id="3.30.40.10">
    <property type="entry name" value="Zinc/RING finger domain, C3HC4 (zinc finger)"/>
    <property type="match status" value="1"/>
</dbReference>
<evidence type="ECO:0000256" key="9">
    <source>
        <dbReference type="PROSITE-ProRule" id="PRU00175"/>
    </source>
</evidence>
<evidence type="ECO:0000313" key="14">
    <source>
        <dbReference type="Proteomes" id="UP001355207"/>
    </source>
</evidence>
<evidence type="ECO:0000256" key="8">
    <source>
        <dbReference type="ARBA" id="ARBA00033277"/>
    </source>
</evidence>
<evidence type="ECO:0000256" key="2">
    <source>
        <dbReference type="ARBA" id="ARBA00022257"/>
    </source>
</evidence>
<proteinExistence type="predicted"/>
<dbReference type="SUPFAM" id="SSF57850">
    <property type="entry name" value="RING/U-box"/>
    <property type="match status" value="1"/>
</dbReference>
<evidence type="ECO:0000256" key="3">
    <source>
        <dbReference type="ARBA" id="ARBA00022723"/>
    </source>
</evidence>
<dbReference type="GO" id="GO:0070985">
    <property type="term" value="C:transcription factor TFIIK complex"/>
    <property type="evidence" value="ECO:0007669"/>
    <property type="project" value="UniProtKB-ARBA"/>
</dbReference>
<evidence type="ECO:0000256" key="11">
    <source>
        <dbReference type="SAM" id="MobiDB-lite"/>
    </source>
</evidence>
<keyword evidence="10" id="KW-0175">Coiled coil</keyword>
<dbReference type="Pfam" id="PF17121">
    <property type="entry name" value="zf-C3HC4_5"/>
    <property type="match status" value="1"/>
</dbReference>
<dbReference type="InterPro" id="IPR017907">
    <property type="entry name" value="Znf_RING_CS"/>
</dbReference>
<dbReference type="GO" id="GO:0016301">
    <property type="term" value="F:kinase activity"/>
    <property type="evidence" value="ECO:0007669"/>
    <property type="project" value="UniProtKB-KW"/>
</dbReference>
<keyword evidence="3" id="KW-0479">Metal-binding</keyword>
<dbReference type="EMBL" id="CP144105">
    <property type="protein sequence ID" value="WWC91002.1"/>
    <property type="molecule type" value="Genomic_DNA"/>
</dbReference>
<dbReference type="NCBIfam" id="TIGR00570">
    <property type="entry name" value="cdk7"/>
    <property type="match status" value="1"/>
</dbReference>
<dbReference type="SMART" id="SM00184">
    <property type="entry name" value="RING"/>
    <property type="match status" value="1"/>
</dbReference>
<sequence>MSSRVPIRKPPTSSSSSRKPQVPIRKGQRVGTNAKGVEDGYLYVAGVRDPSKRVTEFRTDQDVCPICHTDRQFNQNLRLLVSPCYHKMCESCIDRLFTLGPEPCPQCGRILRKVNFAHQTFEDLRVEKEVAVRRRMAQVFNKRSEDFESDKEYDNYLEEVEDLTFNLLNDIDVEKTESRITAFQKSNAGLIATNQEKSALEAMSQNEREEIERRSREERMRMVEESERIEREEEERIKKDVTEALARGDGKRAREIEMNGRTAKQSRQEALFKFIPPSLLQSSNTSNEDNIQHSPLSPSYNGPFIPIPYSNPETNQYNQWFEIQQLQGYYLDSRSQVNFVKDDKDEKIRGGGWDLNLFWEMEIREAVQGLGIEPLQ</sequence>
<accession>A0AAX4K291</accession>
<dbReference type="PROSITE" id="PS50089">
    <property type="entry name" value="ZF_RING_2"/>
    <property type="match status" value="1"/>
</dbReference>
<evidence type="ECO:0000256" key="1">
    <source>
        <dbReference type="ARBA" id="ARBA00004123"/>
    </source>
</evidence>
<protein>
    <recommendedName>
        <fullName evidence="2">RNA polymerase II transcription factor B subunit 3</fullName>
    </recommendedName>
    <alternativeName>
        <fullName evidence="8">RNA polymerase II transcription factor B 38 kDa subunit</fullName>
    </alternativeName>
    <alternativeName>
        <fullName evidence="7">RNA polymerase II transcription factor B p38 subunit</fullName>
    </alternativeName>
</protein>
<dbReference type="GO" id="GO:0006357">
    <property type="term" value="P:regulation of transcription by RNA polymerase II"/>
    <property type="evidence" value="ECO:0007669"/>
    <property type="project" value="TreeGrafter"/>
</dbReference>
<keyword evidence="13" id="KW-0808">Transferase</keyword>
<dbReference type="PANTHER" id="PTHR12683">
    <property type="entry name" value="CDK-ACTIVATING KINASE ASSEMBLY FACTOR MAT1"/>
    <property type="match status" value="1"/>
</dbReference>
<feature type="region of interest" description="Disordered" evidence="11">
    <location>
        <begin position="1"/>
        <end position="30"/>
    </location>
</feature>
<dbReference type="InterPro" id="IPR015877">
    <property type="entry name" value="MAT1_centre"/>
</dbReference>
<dbReference type="GeneID" id="91096611"/>
<dbReference type="Pfam" id="PF06391">
    <property type="entry name" value="MAT1"/>
    <property type="match status" value="1"/>
</dbReference>
<evidence type="ECO:0000256" key="10">
    <source>
        <dbReference type="SAM" id="Coils"/>
    </source>
</evidence>
<evidence type="ECO:0000256" key="6">
    <source>
        <dbReference type="ARBA" id="ARBA00023242"/>
    </source>
</evidence>
<dbReference type="InterPro" id="IPR004575">
    <property type="entry name" value="MAT1/Tfb3"/>
</dbReference>
<comment type="subcellular location">
    <subcellularLocation>
        <location evidence="1">Nucleus</location>
    </subcellularLocation>
</comment>
<dbReference type="AlphaFoldDB" id="A0AAX4K291"/>
<dbReference type="Proteomes" id="UP001355207">
    <property type="component" value="Chromosome 8"/>
</dbReference>
<keyword evidence="4 9" id="KW-0863">Zinc-finger</keyword>
<evidence type="ECO:0000259" key="12">
    <source>
        <dbReference type="PROSITE" id="PS50089"/>
    </source>
</evidence>